<sequence>MFFVFFLSCKKEEELPIPSKVLALSIKPSQVNLAKDEPFGKRLELTFHNNEPAENLSVI</sequence>
<protein>
    <recommendedName>
        <fullName evidence="3">SbsA Ig-like domain-containing protein</fullName>
    </recommendedName>
</protein>
<name>A0ABR9WCW3_9BACT</name>
<organism evidence="1 2">
    <name type="scientific">Dyadobacter subterraneus</name>
    <dbReference type="NCBI Taxonomy" id="2773304"/>
    <lineage>
        <taxon>Bacteria</taxon>
        <taxon>Pseudomonadati</taxon>
        <taxon>Bacteroidota</taxon>
        <taxon>Cytophagia</taxon>
        <taxon>Cytophagales</taxon>
        <taxon>Spirosomataceae</taxon>
        <taxon>Dyadobacter</taxon>
    </lineage>
</organism>
<evidence type="ECO:0000313" key="1">
    <source>
        <dbReference type="EMBL" id="MBE9462079.1"/>
    </source>
</evidence>
<accession>A0ABR9WCW3</accession>
<dbReference type="EMBL" id="JACYGY010000001">
    <property type="protein sequence ID" value="MBE9462079.1"/>
    <property type="molecule type" value="Genomic_DNA"/>
</dbReference>
<proteinExistence type="predicted"/>
<evidence type="ECO:0008006" key="3">
    <source>
        <dbReference type="Google" id="ProtNLM"/>
    </source>
</evidence>
<evidence type="ECO:0000313" key="2">
    <source>
        <dbReference type="Proteomes" id="UP000634134"/>
    </source>
</evidence>
<comment type="caution">
    <text evidence="1">The sequence shown here is derived from an EMBL/GenBank/DDBJ whole genome shotgun (WGS) entry which is preliminary data.</text>
</comment>
<dbReference type="Proteomes" id="UP000634134">
    <property type="component" value="Unassembled WGS sequence"/>
</dbReference>
<keyword evidence="2" id="KW-1185">Reference proteome</keyword>
<gene>
    <name evidence="1" type="ORF">IEE83_09315</name>
</gene>
<dbReference type="RefSeq" id="WP_194120309.1">
    <property type="nucleotide sequence ID" value="NZ_JACYGY010000001.1"/>
</dbReference>
<reference evidence="2" key="1">
    <citation type="submission" date="2023-07" db="EMBL/GenBank/DDBJ databases">
        <title>Dyadobacter sp. nov 'subterranea' isolated from contaminted grondwater.</title>
        <authorList>
            <person name="Szabo I."/>
            <person name="Al-Omari J."/>
            <person name="Szerdahelyi S.G."/>
            <person name="Rado J."/>
        </authorList>
    </citation>
    <scope>NUCLEOTIDE SEQUENCE [LARGE SCALE GENOMIC DNA]</scope>
    <source>
        <strain evidence="2">UP-52</strain>
    </source>
</reference>